<dbReference type="Pfam" id="PF05876">
    <property type="entry name" value="GpA_ATPase"/>
    <property type="match status" value="1"/>
</dbReference>
<sequence>MSSYGAALPIITAAAEAFRPARRVPVADGAAETLRIVQPGGYTGYWSAKETPYMIEPMNMLASRKHEAVVFVGPARSGKTMGLLDAWVTYAVTCDPGDMLIVQMTQDKARDYSKTRIDRAIRHSPKMADLLSLRGQDDNTHDKLFRHGMWLKIGWPSASQLSSSDYRYVALTDYDRMPDNVDGEGSAYQLGLKRTTTFLSRGMCMVESSPGKPITDPNYRLETDHEAPPAGGILGIYNRGDRRQSYWPCVHCGEFFRVKPGLGLFASLPSENDLLKLVRSADLSALATEHAVVFCPHCGSGADSREKNRMLQGGHWLRDGQEISKSGLKSDGGIHSSIASYWLGGASAAYQSWNNLILRYLQALRSYSSAGDEESLRVTINTDQAMPYLPMAIREESQRGELADMAEDFPRYQVPENARFLIASADVQGGQNSRFVVQVHAFGPHMEQWLIDRYEIKDSGRPGVGGEMSPIDPASYPEDWDMLTEKVIKATYRTTQEGQELRVRLLVADSGGEDGVTENAKRWWRRLRREGLGDKARLYKGGSAAGAAILKRTRIGSESRKDVHQLLCNPNLLKDAVFNASRRATDGNSRLHFPTWLGAYFWDEMRAEIREPNGKYRKIRKRNEAIDLCAMIWAGALHLGADRINWDNPAQPWARPIEHNSERESSDERRARQPIQKQRPAPKPRGIGKSDWSGRL</sequence>
<feature type="region of interest" description="Disordered" evidence="1">
    <location>
        <begin position="650"/>
        <end position="696"/>
    </location>
</feature>
<feature type="domain" description="Phage terminase large subunit GpA ATPase" evidence="2">
    <location>
        <begin position="43"/>
        <end position="316"/>
    </location>
</feature>
<dbReference type="Gene3D" id="3.40.50.300">
    <property type="entry name" value="P-loop containing nucleotide triphosphate hydrolases"/>
    <property type="match status" value="1"/>
</dbReference>
<keyword evidence="5" id="KW-1185">Reference proteome</keyword>
<dbReference type="Proteomes" id="UP001596506">
    <property type="component" value="Unassembled WGS sequence"/>
</dbReference>
<dbReference type="EMBL" id="JBHTBD010000007">
    <property type="protein sequence ID" value="MFC7296087.1"/>
    <property type="molecule type" value="Genomic_DNA"/>
</dbReference>
<dbReference type="PANTHER" id="PTHR34413:SF2">
    <property type="entry name" value="PROPHAGE TAIL FIBER ASSEMBLY PROTEIN HOMOLOG TFAE-RELATED"/>
    <property type="match status" value="1"/>
</dbReference>
<dbReference type="PANTHER" id="PTHR34413">
    <property type="entry name" value="PROPHAGE TAIL FIBER ASSEMBLY PROTEIN HOMOLOG TFAE-RELATED-RELATED"/>
    <property type="match status" value="1"/>
</dbReference>
<dbReference type="Pfam" id="PF20454">
    <property type="entry name" value="GpA_nuclease"/>
    <property type="match status" value="1"/>
</dbReference>
<feature type="domain" description="Terminase large subunit GpA endonuclease" evidence="3">
    <location>
        <begin position="338"/>
        <end position="646"/>
    </location>
</feature>
<evidence type="ECO:0000259" key="3">
    <source>
        <dbReference type="Pfam" id="PF20454"/>
    </source>
</evidence>
<reference evidence="5" key="1">
    <citation type="journal article" date="2019" name="Int. J. Syst. Evol. Microbiol.">
        <title>The Global Catalogue of Microorganisms (GCM) 10K type strain sequencing project: providing services to taxonomists for standard genome sequencing and annotation.</title>
        <authorList>
            <consortium name="The Broad Institute Genomics Platform"/>
            <consortium name="The Broad Institute Genome Sequencing Center for Infectious Disease"/>
            <person name="Wu L."/>
            <person name="Ma J."/>
        </authorList>
    </citation>
    <scope>NUCLEOTIDE SEQUENCE [LARGE SCALE GENOMIC DNA]</scope>
    <source>
        <strain evidence="5">CCUG 60559</strain>
    </source>
</reference>
<evidence type="ECO:0000259" key="2">
    <source>
        <dbReference type="Pfam" id="PF05876"/>
    </source>
</evidence>
<organism evidence="4 5">
    <name type="scientific">Marinobacter aromaticivorans</name>
    <dbReference type="NCBI Taxonomy" id="1494078"/>
    <lineage>
        <taxon>Bacteria</taxon>
        <taxon>Pseudomonadati</taxon>
        <taxon>Pseudomonadota</taxon>
        <taxon>Gammaproteobacteria</taxon>
        <taxon>Pseudomonadales</taxon>
        <taxon>Marinobacteraceae</taxon>
        <taxon>Marinobacter</taxon>
    </lineage>
</organism>
<accession>A0ABW2IYY6</accession>
<evidence type="ECO:0000313" key="5">
    <source>
        <dbReference type="Proteomes" id="UP001596506"/>
    </source>
</evidence>
<evidence type="ECO:0000256" key="1">
    <source>
        <dbReference type="SAM" id="MobiDB-lite"/>
    </source>
</evidence>
<dbReference type="InterPro" id="IPR046454">
    <property type="entry name" value="GpA_endonuclease"/>
</dbReference>
<proteinExistence type="predicted"/>
<dbReference type="InterPro" id="IPR046453">
    <property type="entry name" value="GpA_ATPase"/>
</dbReference>
<dbReference type="InterPro" id="IPR051220">
    <property type="entry name" value="TFA_Chaperone"/>
</dbReference>
<dbReference type="RefSeq" id="WP_100689436.1">
    <property type="nucleotide sequence ID" value="NZ_JBHTBD010000007.1"/>
</dbReference>
<evidence type="ECO:0000313" key="4">
    <source>
        <dbReference type="EMBL" id="MFC7296087.1"/>
    </source>
</evidence>
<dbReference type="InterPro" id="IPR027417">
    <property type="entry name" value="P-loop_NTPase"/>
</dbReference>
<comment type="caution">
    <text evidence="4">The sequence shown here is derived from an EMBL/GenBank/DDBJ whole genome shotgun (WGS) entry which is preliminary data.</text>
</comment>
<name>A0ABW2IYY6_9GAMM</name>
<feature type="compositionally biased region" description="Basic and acidic residues" evidence="1">
    <location>
        <begin position="656"/>
        <end position="671"/>
    </location>
</feature>
<protein>
    <submittedName>
        <fullName evidence="4">Phage terminase large subunit family protein</fullName>
    </submittedName>
</protein>
<gene>
    <name evidence="4" type="ORF">ACFQQA_15295</name>
</gene>